<name>A0A7U2EUG3_PHANO</name>
<dbReference type="Proteomes" id="UP000663193">
    <property type="component" value="Chromosome 2"/>
</dbReference>
<dbReference type="PROSITE" id="PS50048">
    <property type="entry name" value="ZN2_CY6_FUNGAL_2"/>
    <property type="match status" value="1"/>
</dbReference>
<dbReference type="OrthoDB" id="4161589at2759"/>
<accession>A0A7U2EUG3</accession>
<organism evidence="4 5">
    <name type="scientific">Phaeosphaeria nodorum (strain SN15 / ATCC MYA-4574 / FGSC 10173)</name>
    <name type="common">Glume blotch fungus</name>
    <name type="synonym">Parastagonospora nodorum</name>
    <dbReference type="NCBI Taxonomy" id="321614"/>
    <lineage>
        <taxon>Eukaryota</taxon>
        <taxon>Fungi</taxon>
        <taxon>Dikarya</taxon>
        <taxon>Ascomycota</taxon>
        <taxon>Pezizomycotina</taxon>
        <taxon>Dothideomycetes</taxon>
        <taxon>Pleosporomycetidae</taxon>
        <taxon>Pleosporales</taxon>
        <taxon>Pleosporineae</taxon>
        <taxon>Phaeosphaeriaceae</taxon>
        <taxon>Parastagonospora</taxon>
    </lineage>
</organism>
<dbReference type="PROSITE" id="PS00463">
    <property type="entry name" value="ZN2_CY6_FUNGAL_1"/>
    <property type="match status" value="1"/>
</dbReference>
<dbReference type="VEuPathDB" id="FungiDB:JI435_079470"/>
<feature type="domain" description="Zn(2)-C6 fungal-type" evidence="3">
    <location>
        <begin position="134"/>
        <end position="164"/>
    </location>
</feature>
<evidence type="ECO:0000256" key="2">
    <source>
        <dbReference type="SAM" id="MobiDB-lite"/>
    </source>
</evidence>
<feature type="compositionally biased region" description="Basic and acidic residues" evidence="2">
    <location>
        <begin position="268"/>
        <end position="278"/>
    </location>
</feature>
<keyword evidence="5" id="KW-1185">Reference proteome</keyword>
<evidence type="ECO:0000259" key="3">
    <source>
        <dbReference type="PROSITE" id="PS50048"/>
    </source>
</evidence>
<feature type="region of interest" description="Disordered" evidence="2">
    <location>
        <begin position="51"/>
        <end position="70"/>
    </location>
</feature>
<dbReference type="InterPro" id="IPR036864">
    <property type="entry name" value="Zn2-C6_fun-type_DNA-bd_sf"/>
</dbReference>
<sequence>MLAHMPSHSTHSSPGHNYWYGSGSLPDALEGLPQGDSNSRIMRRASEAVIQSAGFQSQDPSEWEGSQDQLHLDTSQSTLVIRPQAPGASALHKAPLAPKQGLGGSLANARAQHSSPISGTYALRTPRGKITSIACESCRKRKSKCDGVRPKCNTCQSKNLTCVYDVAEDGKTTTQLRAHVRRLAKELDDMKSIVSLLAMAPDRAQAANWASELEKNGFQHHSVEEIKKSLQDPSAPQPALPDQDSFGTSGSDQFPGHGHGLEPASYDDSSREESREHSQTALNFLPSNAVDGITRMDPPLDIEGASTALSKFSFDCTYFRRAKRDLLANGWSESQIFGRAEVDVDTILLGFVDPQDTQTVPTWCARTVNKILPATPLPVRLASTWLLTKMMRYLIWPSVENMNANPDWMMPSIGKEEVTPYDILIDLVPWPQVRQLLYQHPQEYPVGHFVGLIGVTWPFADDACHYWDIEAGYTRMTPLFESTVADLNNWTIDPKILELAPQLEGLLPIKPV</sequence>
<dbReference type="PANTHER" id="PTHR37012:SF2">
    <property type="entry name" value="BZIP DOMAIN-CONTAINING PROTEIN-RELATED"/>
    <property type="match status" value="1"/>
</dbReference>
<dbReference type="PANTHER" id="PTHR37012">
    <property type="entry name" value="B-ZIP TRANSCRIPTION FACTOR (EUROFUNG)-RELATED"/>
    <property type="match status" value="1"/>
</dbReference>
<feature type="compositionally biased region" description="Polar residues" evidence="2">
    <location>
        <begin position="53"/>
        <end position="70"/>
    </location>
</feature>
<evidence type="ECO:0000313" key="5">
    <source>
        <dbReference type="Proteomes" id="UP000663193"/>
    </source>
</evidence>
<protein>
    <recommendedName>
        <fullName evidence="3">Zn(2)-C6 fungal-type domain-containing protein</fullName>
    </recommendedName>
</protein>
<dbReference type="Pfam" id="PF00172">
    <property type="entry name" value="Zn_clus"/>
    <property type="match status" value="1"/>
</dbReference>
<dbReference type="SUPFAM" id="SSF57701">
    <property type="entry name" value="Zn2/Cys6 DNA-binding domain"/>
    <property type="match status" value="1"/>
</dbReference>
<dbReference type="GO" id="GO:0008270">
    <property type="term" value="F:zinc ion binding"/>
    <property type="evidence" value="ECO:0007669"/>
    <property type="project" value="InterPro"/>
</dbReference>
<dbReference type="Pfam" id="PF11905">
    <property type="entry name" value="DUF3425"/>
    <property type="match status" value="1"/>
</dbReference>
<dbReference type="CDD" id="cd00067">
    <property type="entry name" value="GAL4"/>
    <property type="match status" value="1"/>
</dbReference>
<gene>
    <name evidence="4" type="ORF">JI435_079470</name>
</gene>
<dbReference type="AlphaFoldDB" id="A0A7U2EUG3"/>
<dbReference type="InterPro" id="IPR021833">
    <property type="entry name" value="DUF3425"/>
</dbReference>
<dbReference type="InterPro" id="IPR001138">
    <property type="entry name" value="Zn2Cys6_DnaBD"/>
</dbReference>
<dbReference type="SMART" id="SM00066">
    <property type="entry name" value="GAL4"/>
    <property type="match status" value="1"/>
</dbReference>
<dbReference type="Gene3D" id="4.10.240.10">
    <property type="entry name" value="Zn(2)-C6 fungal-type DNA-binding domain"/>
    <property type="match status" value="1"/>
</dbReference>
<feature type="region of interest" description="Disordered" evidence="2">
    <location>
        <begin position="227"/>
        <end position="284"/>
    </location>
</feature>
<evidence type="ECO:0000313" key="4">
    <source>
        <dbReference type="EMBL" id="QRC93006.1"/>
    </source>
</evidence>
<dbReference type="GO" id="GO:0000981">
    <property type="term" value="F:DNA-binding transcription factor activity, RNA polymerase II-specific"/>
    <property type="evidence" value="ECO:0007669"/>
    <property type="project" value="InterPro"/>
</dbReference>
<proteinExistence type="predicted"/>
<reference evidence="5" key="1">
    <citation type="journal article" date="2021" name="BMC Genomics">
        <title>Chromosome-level genome assembly and manually-curated proteome of model necrotroph Parastagonospora nodorum Sn15 reveals a genome-wide trove of candidate effector homologs, and redundancy of virulence-related functions within an accessory chromosome.</title>
        <authorList>
            <person name="Bertazzoni S."/>
            <person name="Jones D.A.B."/>
            <person name="Phan H.T."/>
            <person name="Tan K.-C."/>
            <person name="Hane J.K."/>
        </authorList>
    </citation>
    <scope>NUCLEOTIDE SEQUENCE [LARGE SCALE GENOMIC DNA]</scope>
    <source>
        <strain evidence="5">SN15 / ATCC MYA-4574 / FGSC 10173)</strain>
    </source>
</reference>
<keyword evidence="1" id="KW-0539">Nucleus</keyword>
<dbReference type="EMBL" id="CP069024">
    <property type="protein sequence ID" value="QRC93006.1"/>
    <property type="molecule type" value="Genomic_DNA"/>
</dbReference>
<evidence type="ECO:0000256" key="1">
    <source>
        <dbReference type="ARBA" id="ARBA00023242"/>
    </source>
</evidence>